<keyword evidence="2" id="KW-1185">Reference proteome</keyword>
<protein>
    <submittedName>
        <fullName evidence="1">Uncharacterized protein</fullName>
    </submittedName>
</protein>
<dbReference type="AlphaFoldDB" id="A0AAP0LSK7"/>
<organism evidence="1 2">
    <name type="scientific">Citrus x changshan-huyou</name>
    <dbReference type="NCBI Taxonomy" id="2935761"/>
    <lineage>
        <taxon>Eukaryota</taxon>
        <taxon>Viridiplantae</taxon>
        <taxon>Streptophyta</taxon>
        <taxon>Embryophyta</taxon>
        <taxon>Tracheophyta</taxon>
        <taxon>Spermatophyta</taxon>
        <taxon>Magnoliopsida</taxon>
        <taxon>eudicotyledons</taxon>
        <taxon>Gunneridae</taxon>
        <taxon>Pentapetalae</taxon>
        <taxon>rosids</taxon>
        <taxon>malvids</taxon>
        <taxon>Sapindales</taxon>
        <taxon>Rutaceae</taxon>
        <taxon>Aurantioideae</taxon>
        <taxon>Citrus</taxon>
    </lineage>
</organism>
<dbReference type="Proteomes" id="UP001428341">
    <property type="component" value="Unassembled WGS sequence"/>
</dbReference>
<sequence length="108" mass="12044">MGFAAMVVYGHDIGRLRRVRFPWPRVAKGLGAMATRGQGFSVLAISVFYRVTEIERAMDMVGDLTSELSFLRLESLQALSNRGLEVEATLALVKCLLDDLIKIKPEFL</sequence>
<dbReference type="EMBL" id="JBCGBO010000024">
    <property type="protein sequence ID" value="KAK9183389.1"/>
    <property type="molecule type" value="Genomic_DNA"/>
</dbReference>
<gene>
    <name evidence="1" type="ORF">WN944_026541</name>
</gene>
<name>A0AAP0LSK7_9ROSI</name>
<evidence type="ECO:0000313" key="1">
    <source>
        <dbReference type="EMBL" id="KAK9183389.1"/>
    </source>
</evidence>
<comment type="caution">
    <text evidence="1">The sequence shown here is derived from an EMBL/GenBank/DDBJ whole genome shotgun (WGS) entry which is preliminary data.</text>
</comment>
<accession>A0AAP0LSK7</accession>
<evidence type="ECO:0000313" key="2">
    <source>
        <dbReference type="Proteomes" id="UP001428341"/>
    </source>
</evidence>
<proteinExistence type="predicted"/>
<reference evidence="1 2" key="1">
    <citation type="submission" date="2024-05" db="EMBL/GenBank/DDBJ databases">
        <title>Haplotype-resolved chromosome-level genome assembly of Huyou (Citrus changshanensis).</title>
        <authorList>
            <person name="Miao C."/>
            <person name="Chen W."/>
            <person name="Wu Y."/>
            <person name="Wang L."/>
            <person name="Zhao S."/>
            <person name="Grierson D."/>
            <person name="Xu C."/>
            <person name="Chen K."/>
        </authorList>
    </citation>
    <scope>NUCLEOTIDE SEQUENCE [LARGE SCALE GENOMIC DNA]</scope>
    <source>
        <strain evidence="1">01-14</strain>
        <tissue evidence="1">Leaf</tissue>
    </source>
</reference>